<dbReference type="InterPro" id="IPR050553">
    <property type="entry name" value="Thioredoxin_ResA/DsbE_sf"/>
</dbReference>
<evidence type="ECO:0000259" key="5">
    <source>
        <dbReference type="PROSITE" id="PS51352"/>
    </source>
</evidence>
<protein>
    <submittedName>
        <fullName evidence="6">Alkyl hydroperoxide reductase</fullName>
    </submittedName>
</protein>
<dbReference type="EMBL" id="QFOI01000507">
    <property type="protein sequence ID" value="PZP41555.1"/>
    <property type="molecule type" value="Genomic_DNA"/>
</dbReference>
<dbReference type="InterPro" id="IPR000866">
    <property type="entry name" value="AhpC/TSA"/>
</dbReference>
<dbReference type="Gene3D" id="3.40.30.10">
    <property type="entry name" value="Glutaredoxin"/>
    <property type="match status" value="1"/>
</dbReference>
<dbReference type="SUPFAM" id="SSF52833">
    <property type="entry name" value="Thioredoxin-like"/>
    <property type="match status" value="1"/>
</dbReference>
<evidence type="ECO:0000256" key="4">
    <source>
        <dbReference type="ARBA" id="ARBA00023284"/>
    </source>
</evidence>
<comment type="caution">
    <text evidence="6">The sequence shown here is derived from an EMBL/GenBank/DDBJ whole genome shotgun (WGS) entry which is preliminary data.</text>
</comment>
<dbReference type="Pfam" id="PF00578">
    <property type="entry name" value="AhpC-TSA"/>
    <property type="match status" value="1"/>
</dbReference>
<keyword evidence="4" id="KW-0676">Redox-active center</keyword>
<keyword evidence="3" id="KW-1015">Disulfide bond</keyword>
<dbReference type="CDD" id="cd02966">
    <property type="entry name" value="TlpA_like_family"/>
    <property type="match status" value="1"/>
</dbReference>
<dbReference type="InterPro" id="IPR013766">
    <property type="entry name" value="Thioredoxin_domain"/>
</dbReference>
<dbReference type="PANTHER" id="PTHR42852">
    <property type="entry name" value="THIOL:DISULFIDE INTERCHANGE PROTEIN DSBE"/>
    <property type="match status" value="1"/>
</dbReference>
<evidence type="ECO:0000256" key="3">
    <source>
        <dbReference type="ARBA" id="ARBA00023157"/>
    </source>
</evidence>
<dbReference type="InterPro" id="IPR017937">
    <property type="entry name" value="Thioredoxin_CS"/>
</dbReference>
<dbReference type="GO" id="GO:0030313">
    <property type="term" value="C:cell envelope"/>
    <property type="evidence" value="ECO:0007669"/>
    <property type="project" value="UniProtKB-SubCell"/>
</dbReference>
<dbReference type="InterPro" id="IPR036249">
    <property type="entry name" value="Thioredoxin-like_sf"/>
</dbReference>
<gene>
    <name evidence="6" type="ORF">DI598_18095</name>
</gene>
<keyword evidence="2" id="KW-0201">Cytochrome c-type biogenesis</keyword>
<evidence type="ECO:0000256" key="1">
    <source>
        <dbReference type="ARBA" id="ARBA00004196"/>
    </source>
</evidence>
<dbReference type="GO" id="GO:0016491">
    <property type="term" value="F:oxidoreductase activity"/>
    <property type="evidence" value="ECO:0007669"/>
    <property type="project" value="InterPro"/>
</dbReference>
<evidence type="ECO:0000313" key="7">
    <source>
        <dbReference type="Proteomes" id="UP000249645"/>
    </source>
</evidence>
<dbReference type="PROSITE" id="PS00194">
    <property type="entry name" value="THIOREDOXIN_1"/>
    <property type="match status" value="1"/>
</dbReference>
<evidence type="ECO:0000256" key="2">
    <source>
        <dbReference type="ARBA" id="ARBA00022748"/>
    </source>
</evidence>
<evidence type="ECO:0000313" key="6">
    <source>
        <dbReference type="EMBL" id="PZP41555.1"/>
    </source>
</evidence>
<dbReference type="GO" id="GO:0017004">
    <property type="term" value="P:cytochrome complex assembly"/>
    <property type="evidence" value="ECO:0007669"/>
    <property type="project" value="UniProtKB-KW"/>
</dbReference>
<sequence>MYYPKEVLNQDLSKLRAQRKNLYPFFLTVGKTNIVAKDSLQNAKQLNPNSYQMQYNEVEGKQRSYEMEKMLPLVKQFYAALGQNDQAEAKKISQKLDTLSRTEKETIFRPFLEKYATSSPVSLAVLAQYANNETNISEVSSLFNKLNDKYQNLPTAIAIKESMEQQTTQARMEKATQVGQMALNFTQNDTAGHPVSLKDFRGKYVLVDFWASWCGPCRRENPNVVAAYQKYKDKNFTVLGVSFDQNKDNWLDAIHKDNLAWTQVSDLQYWDNAVGKIYGIQSIPANILVDPNGKIIAHNIRGEVLQGTLENIFANK</sequence>
<dbReference type="Proteomes" id="UP000249645">
    <property type="component" value="Unassembled WGS sequence"/>
</dbReference>
<dbReference type="PANTHER" id="PTHR42852:SF6">
    <property type="entry name" value="THIOL:DISULFIDE INTERCHANGE PROTEIN DSBE"/>
    <property type="match status" value="1"/>
</dbReference>
<dbReference type="PROSITE" id="PS51352">
    <property type="entry name" value="THIOREDOXIN_2"/>
    <property type="match status" value="1"/>
</dbReference>
<accession>A0A2W5EB03</accession>
<organism evidence="6 7">
    <name type="scientific">Pseudopedobacter saltans</name>
    <dbReference type="NCBI Taxonomy" id="151895"/>
    <lineage>
        <taxon>Bacteria</taxon>
        <taxon>Pseudomonadati</taxon>
        <taxon>Bacteroidota</taxon>
        <taxon>Sphingobacteriia</taxon>
        <taxon>Sphingobacteriales</taxon>
        <taxon>Sphingobacteriaceae</taxon>
        <taxon>Pseudopedobacter</taxon>
    </lineage>
</organism>
<proteinExistence type="predicted"/>
<reference evidence="6 7" key="1">
    <citation type="submission" date="2017-11" db="EMBL/GenBank/DDBJ databases">
        <title>Infants hospitalized years apart are colonized by the same room-sourced microbial strains.</title>
        <authorList>
            <person name="Brooks B."/>
            <person name="Olm M.R."/>
            <person name="Firek B.A."/>
            <person name="Baker R."/>
            <person name="Thomas B.C."/>
            <person name="Morowitz M.J."/>
            <person name="Banfield J.F."/>
        </authorList>
    </citation>
    <scope>NUCLEOTIDE SEQUENCE [LARGE SCALE GENOMIC DNA]</scope>
    <source>
        <strain evidence="6">S2_009_000_R2_76</strain>
    </source>
</reference>
<name>A0A2W5EB03_9SPHI</name>
<dbReference type="GO" id="GO:0016209">
    <property type="term" value="F:antioxidant activity"/>
    <property type="evidence" value="ECO:0007669"/>
    <property type="project" value="InterPro"/>
</dbReference>
<comment type="subcellular location">
    <subcellularLocation>
        <location evidence="1">Cell envelope</location>
    </subcellularLocation>
</comment>
<dbReference type="AlphaFoldDB" id="A0A2W5EB03"/>
<feature type="domain" description="Thioredoxin" evidence="5">
    <location>
        <begin position="176"/>
        <end position="316"/>
    </location>
</feature>